<gene>
    <name evidence="3" type="ORF">C6570_17055</name>
</gene>
<dbReference type="GO" id="GO:0020037">
    <property type="term" value="F:heme binding"/>
    <property type="evidence" value="ECO:0007669"/>
    <property type="project" value="InterPro"/>
</dbReference>
<keyword evidence="1" id="KW-1133">Transmembrane helix</keyword>
<dbReference type="RefSeq" id="WP_106704284.1">
    <property type="nucleotide sequence ID" value="NZ_CP027666.1"/>
</dbReference>
<dbReference type="EMBL" id="CP027666">
    <property type="protein sequence ID" value="AVO35738.1"/>
    <property type="molecule type" value="Genomic_DNA"/>
</dbReference>
<dbReference type="InterPro" id="IPR052372">
    <property type="entry name" value="YpjD/HemX"/>
</dbReference>
<dbReference type="Proteomes" id="UP000239709">
    <property type="component" value="Chromosome"/>
</dbReference>
<feature type="transmembrane region" description="Helical" evidence="1">
    <location>
        <begin position="172"/>
        <end position="194"/>
    </location>
</feature>
<dbReference type="Pfam" id="PF01578">
    <property type="entry name" value="Cytochrom_C_asm"/>
    <property type="match status" value="1"/>
</dbReference>
<feature type="transmembrane region" description="Helical" evidence="1">
    <location>
        <begin position="62"/>
        <end position="81"/>
    </location>
</feature>
<dbReference type="PANTHER" id="PTHR38034">
    <property type="entry name" value="INNER MEMBRANE PROTEIN YPJD"/>
    <property type="match status" value="1"/>
</dbReference>
<evidence type="ECO:0000256" key="1">
    <source>
        <dbReference type="SAM" id="Phobius"/>
    </source>
</evidence>
<keyword evidence="1" id="KW-0472">Membrane</keyword>
<dbReference type="PANTHER" id="PTHR38034:SF1">
    <property type="entry name" value="INNER MEMBRANE PROTEIN YPJD"/>
    <property type="match status" value="1"/>
</dbReference>
<evidence type="ECO:0000313" key="4">
    <source>
        <dbReference type="Proteomes" id="UP000239709"/>
    </source>
</evidence>
<protein>
    <submittedName>
        <fullName evidence="3">Cytochrome C assembly protein</fullName>
    </submittedName>
</protein>
<dbReference type="GO" id="GO:0017004">
    <property type="term" value="P:cytochrome complex assembly"/>
    <property type="evidence" value="ECO:0007669"/>
    <property type="project" value="InterPro"/>
</dbReference>
<proteinExistence type="predicted"/>
<feature type="transmembrane region" description="Helical" evidence="1">
    <location>
        <begin position="93"/>
        <end position="112"/>
    </location>
</feature>
<dbReference type="OrthoDB" id="9780793at2"/>
<evidence type="ECO:0000259" key="2">
    <source>
        <dbReference type="Pfam" id="PF01578"/>
    </source>
</evidence>
<dbReference type="AlphaFoldDB" id="A0A2S0MIM6"/>
<keyword evidence="1" id="KW-0812">Transmembrane</keyword>
<feature type="transmembrane region" description="Helical" evidence="1">
    <location>
        <begin position="124"/>
        <end position="145"/>
    </location>
</feature>
<organism evidence="3 4">
    <name type="scientific">Ottowia oryzae</name>
    <dbReference type="NCBI Taxonomy" id="2109914"/>
    <lineage>
        <taxon>Bacteria</taxon>
        <taxon>Pseudomonadati</taxon>
        <taxon>Pseudomonadota</taxon>
        <taxon>Betaproteobacteria</taxon>
        <taxon>Burkholderiales</taxon>
        <taxon>Comamonadaceae</taxon>
        <taxon>Ottowia</taxon>
    </lineage>
</organism>
<name>A0A2S0MIM6_9BURK</name>
<feature type="domain" description="Cytochrome c assembly protein" evidence="2">
    <location>
        <begin position="41"/>
        <end position="264"/>
    </location>
</feature>
<feature type="transmembrane region" description="Helical" evidence="1">
    <location>
        <begin position="214"/>
        <end position="230"/>
    </location>
</feature>
<reference evidence="3 4" key="1">
    <citation type="submission" date="2018-03" db="EMBL/GenBank/DDBJ databases">
        <title>Genome sequencing of Ottowia sp.</title>
        <authorList>
            <person name="Kim S.-J."/>
            <person name="Heo J."/>
            <person name="Kwon S.-W."/>
        </authorList>
    </citation>
    <scope>NUCLEOTIDE SEQUENCE [LARGE SCALE GENOMIC DNA]</scope>
    <source>
        <strain evidence="3 4">KADR8-3</strain>
    </source>
</reference>
<evidence type="ECO:0000313" key="3">
    <source>
        <dbReference type="EMBL" id="AVO35738.1"/>
    </source>
</evidence>
<accession>A0A2S0MIM6</accession>
<feature type="transmembrane region" description="Helical" evidence="1">
    <location>
        <begin position="39"/>
        <end position="56"/>
    </location>
</feature>
<keyword evidence="4" id="KW-1185">Reference proteome</keyword>
<sequence>MILASDSPVGLLLSAATALAYAVPALGARAMGGESARRVLLIAWVLHGLLLGWNLLNDAPRFGFAQALSITVWLALTVYAVESQLYPQMRARWALAGFGTVAIVLAQVFPGTPLPHTSSVLLPLHWALGIAAYGMFAAAVAHGWLMTRAEQQMRTASQAGEGGVPLLTLERLMFRFVGAGFVLLTLTLIAGAFFGEHIYGSNDLGWRWDHKRTFTVLSWLTFAALLIGRWRLGWRGRRAVRVLYIGAALLLLGYVGSRFVLEVLLGRSA</sequence>
<feature type="transmembrane region" description="Helical" evidence="1">
    <location>
        <begin position="12"/>
        <end position="32"/>
    </location>
</feature>
<feature type="transmembrane region" description="Helical" evidence="1">
    <location>
        <begin position="242"/>
        <end position="261"/>
    </location>
</feature>
<dbReference type="KEGG" id="otk:C6570_17055"/>
<dbReference type="InterPro" id="IPR002541">
    <property type="entry name" value="Cyt_c_assembly"/>
</dbReference>